<organism evidence="2 3">
    <name type="scientific">Caerostris extrusa</name>
    <name type="common">Bark spider</name>
    <name type="synonym">Caerostris bankana</name>
    <dbReference type="NCBI Taxonomy" id="172846"/>
    <lineage>
        <taxon>Eukaryota</taxon>
        <taxon>Metazoa</taxon>
        <taxon>Ecdysozoa</taxon>
        <taxon>Arthropoda</taxon>
        <taxon>Chelicerata</taxon>
        <taxon>Arachnida</taxon>
        <taxon>Araneae</taxon>
        <taxon>Araneomorphae</taxon>
        <taxon>Entelegynae</taxon>
        <taxon>Araneoidea</taxon>
        <taxon>Araneidae</taxon>
        <taxon>Caerostris</taxon>
    </lineage>
</organism>
<reference evidence="2 3" key="1">
    <citation type="submission" date="2021-06" db="EMBL/GenBank/DDBJ databases">
        <title>Caerostris extrusa draft genome.</title>
        <authorList>
            <person name="Kono N."/>
            <person name="Arakawa K."/>
        </authorList>
    </citation>
    <scope>NUCLEOTIDE SEQUENCE [LARGE SCALE GENOMIC DNA]</scope>
</reference>
<dbReference type="AlphaFoldDB" id="A0AAV4XD21"/>
<gene>
    <name evidence="2" type="ORF">CEXT_229451</name>
</gene>
<evidence type="ECO:0000313" key="2">
    <source>
        <dbReference type="EMBL" id="GIY92333.1"/>
    </source>
</evidence>
<proteinExistence type="predicted"/>
<dbReference type="Proteomes" id="UP001054945">
    <property type="component" value="Unassembled WGS sequence"/>
</dbReference>
<keyword evidence="3" id="KW-1185">Reference proteome</keyword>
<protein>
    <submittedName>
        <fullName evidence="2">Uncharacterized protein</fullName>
    </submittedName>
</protein>
<sequence length="123" mass="13693">MNSCLMAEGPDEAGAGETLNHRRGNPSRQLTATEMTMPTSSPAVNLDRADFAIGALTSQASMSRLGKTEMMIIATNVYVTKKLQQGRCRVVDEHPHKYSNHPLSRKRRLISMQIRVYCFQIGL</sequence>
<comment type="caution">
    <text evidence="2">The sequence shown here is derived from an EMBL/GenBank/DDBJ whole genome shotgun (WGS) entry which is preliminary data.</text>
</comment>
<evidence type="ECO:0000313" key="3">
    <source>
        <dbReference type="Proteomes" id="UP001054945"/>
    </source>
</evidence>
<accession>A0AAV4XD21</accession>
<dbReference type="EMBL" id="BPLR01000127">
    <property type="protein sequence ID" value="GIY92333.1"/>
    <property type="molecule type" value="Genomic_DNA"/>
</dbReference>
<name>A0AAV4XD21_CAEEX</name>
<feature type="region of interest" description="Disordered" evidence="1">
    <location>
        <begin position="1"/>
        <end position="31"/>
    </location>
</feature>
<evidence type="ECO:0000256" key="1">
    <source>
        <dbReference type="SAM" id="MobiDB-lite"/>
    </source>
</evidence>